<sequence length="159" mass="17615">MTSLYSESDIERIAAGVLDRTHPYAEWTHAAHFAAALWLLRHPDVLLKHGGMGPIIRGYNEAVGVSNTQTRGYHATITIASLRATANYLAEAGSDAALAPILERLLASPLGESRWLVPYWSEARLMSRLARREWVEPDRLPLPFPPIAPELLADRAIPE</sequence>
<dbReference type="RefSeq" id="WP_214534611.1">
    <property type="nucleotide sequence ID" value="NZ_JAHFVK010000001.1"/>
</dbReference>
<dbReference type="Proteomes" id="UP000811255">
    <property type="component" value="Unassembled WGS sequence"/>
</dbReference>
<name>A0ABS5W1K1_9SPHN</name>
<organism evidence="1 2">
    <name type="scientific">Croceibacterium selenioxidans</name>
    <dbReference type="NCBI Taxonomy" id="2838833"/>
    <lineage>
        <taxon>Bacteria</taxon>
        <taxon>Pseudomonadati</taxon>
        <taxon>Pseudomonadota</taxon>
        <taxon>Alphaproteobacteria</taxon>
        <taxon>Sphingomonadales</taxon>
        <taxon>Erythrobacteraceae</taxon>
        <taxon>Croceibacterium</taxon>
    </lineage>
</organism>
<keyword evidence="2" id="KW-1185">Reference proteome</keyword>
<evidence type="ECO:0000313" key="1">
    <source>
        <dbReference type="EMBL" id="MBT2133351.1"/>
    </source>
</evidence>
<evidence type="ECO:0000313" key="2">
    <source>
        <dbReference type="Proteomes" id="UP000811255"/>
    </source>
</evidence>
<comment type="caution">
    <text evidence="1">The sequence shown here is derived from an EMBL/GenBank/DDBJ whole genome shotgun (WGS) entry which is preliminary data.</text>
</comment>
<proteinExistence type="predicted"/>
<protein>
    <submittedName>
        <fullName evidence="1">Uncharacterized protein</fullName>
    </submittedName>
</protein>
<accession>A0ABS5W1K1</accession>
<gene>
    <name evidence="1" type="ORF">KK137_03295</name>
</gene>
<reference evidence="1 2" key="1">
    <citation type="submission" date="2021-05" db="EMBL/GenBank/DDBJ databases">
        <title>Croceibacterium sp. LX-88 genome sequence.</title>
        <authorList>
            <person name="Luo X."/>
        </authorList>
    </citation>
    <scope>NUCLEOTIDE SEQUENCE [LARGE SCALE GENOMIC DNA]</scope>
    <source>
        <strain evidence="1 2">LX-88</strain>
    </source>
</reference>
<dbReference type="EMBL" id="JAHFVK010000001">
    <property type="protein sequence ID" value="MBT2133351.1"/>
    <property type="molecule type" value="Genomic_DNA"/>
</dbReference>